<dbReference type="Proteomes" id="UP000192343">
    <property type="component" value="Unassembled WGS sequence"/>
</dbReference>
<sequence>MTDPRDLELENQDLTDAIVSAYETIESAIEMTDFLDTLTSASPLDRVLELTGERLNSIIPFDVSAFYLVNDDTGELELYSCRPAAEAEHIKGLIAEEMEKGNIHIALRDQRPMLRHIEAEDRNRLLLHSISTTRRCRGLFAGVFSHGPGHGDRLTLLLFTLILSHCANALESASLYEMVHRSNLALTGSVEKNRILFNKLSMGIDEILRLVRHMLKSDPSVSPEEKANRLTVLRAAYRYFTQTGIPEERNLREIINTVVRHYAATFSLEEKSPKLAVTGSNLKIGLLQGVLISLTLYEVLATAFHRRPEGEWENLEAGTSLDRAGLLISVSPTKALENLERQELSMLRFLVTGELGGTIRVDPSSGILRIHIPLS</sequence>
<proteinExistence type="predicted"/>
<evidence type="ECO:0000313" key="1">
    <source>
        <dbReference type="EMBL" id="ORC34903.1"/>
    </source>
</evidence>
<dbReference type="EMBL" id="MWQY01000011">
    <property type="protein sequence ID" value="ORC34903.1"/>
    <property type="molecule type" value="Genomic_DNA"/>
</dbReference>
<dbReference type="InterPro" id="IPR029016">
    <property type="entry name" value="GAF-like_dom_sf"/>
</dbReference>
<dbReference type="OrthoDB" id="9889161at2"/>
<organism evidence="1 2">
    <name type="scientific">Marispirochaeta aestuarii</name>
    <dbReference type="NCBI Taxonomy" id="1963862"/>
    <lineage>
        <taxon>Bacteria</taxon>
        <taxon>Pseudomonadati</taxon>
        <taxon>Spirochaetota</taxon>
        <taxon>Spirochaetia</taxon>
        <taxon>Spirochaetales</taxon>
        <taxon>Spirochaetaceae</taxon>
        <taxon>Marispirochaeta</taxon>
    </lineage>
</organism>
<dbReference type="SUPFAM" id="SSF55781">
    <property type="entry name" value="GAF domain-like"/>
    <property type="match status" value="1"/>
</dbReference>
<gene>
    <name evidence="1" type="ORF">B4O97_11235</name>
</gene>
<keyword evidence="2" id="KW-1185">Reference proteome</keyword>
<name>A0A1Y1RYE2_9SPIO</name>
<protein>
    <recommendedName>
        <fullName evidence="3">GAF domain-containing protein</fullName>
    </recommendedName>
</protein>
<evidence type="ECO:0000313" key="2">
    <source>
        <dbReference type="Proteomes" id="UP000192343"/>
    </source>
</evidence>
<accession>A0A1Y1RYE2</accession>
<dbReference type="Gene3D" id="3.30.450.40">
    <property type="match status" value="1"/>
</dbReference>
<dbReference type="RefSeq" id="WP_083050888.1">
    <property type="nucleotide sequence ID" value="NZ_MWQY01000011.1"/>
</dbReference>
<comment type="caution">
    <text evidence="1">The sequence shown here is derived from an EMBL/GenBank/DDBJ whole genome shotgun (WGS) entry which is preliminary data.</text>
</comment>
<evidence type="ECO:0008006" key="3">
    <source>
        <dbReference type="Google" id="ProtNLM"/>
    </source>
</evidence>
<dbReference type="STRING" id="1963862.B4O97_11235"/>
<reference evidence="1 2" key="1">
    <citation type="submission" date="2017-03" db="EMBL/GenBank/DDBJ databases">
        <title>Draft Genome sequence of Marispirochaeta sp. strain JC444.</title>
        <authorList>
            <person name="Shivani Y."/>
            <person name="Subhash Y."/>
            <person name="Sasikala C."/>
            <person name="Ramana C."/>
        </authorList>
    </citation>
    <scope>NUCLEOTIDE SEQUENCE [LARGE SCALE GENOMIC DNA]</scope>
    <source>
        <strain evidence="1 2">JC444</strain>
    </source>
</reference>
<dbReference type="AlphaFoldDB" id="A0A1Y1RYE2"/>